<dbReference type="AlphaFoldDB" id="A0A9X0QC77"/>
<keyword evidence="2" id="KW-1185">Reference proteome</keyword>
<proteinExistence type="predicted"/>
<reference evidence="1 2" key="1">
    <citation type="submission" date="2020-08" db="EMBL/GenBank/DDBJ databases">
        <title>Genomic Encyclopedia of Type Strains, Phase IV (KMG-V): Genome sequencing to study the core and pangenomes of soil and plant-associated prokaryotes.</title>
        <authorList>
            <person name="Whitman W."/>
        </authorList>
    </citation>
    <scope>NUCLEOTIDE SEQUENCE [LARGE SCALE GENOMIC DNA]</scope>
    <source>
        <strain evidence="1 2">X5P2</strain>
    </source>
</reference>
<dbReference type="EMBL" id="JACHEB010000003">
    <property type="protein sequence ID" value="MBB5327811.1"/>
    <property type="molecule type" value="Genomic_DNA"/>
</dbReference>
<evidence type="ECO:0000313" key="2">
    <source>
        <dbReference type="Proteomes" id="UP000535182"/>
    </source>
</evidence>
<gene>
    <name evidence="1" type="ORF">HDF14_001417</name>
</gene>
<dbReference type="Proteomes" id="UP000535182">
    <property type="component" value="Unassembled WGS sequence"/>
</dbReference>
<evidence type="ECO:0000313" key="1">
    <source>
        <dbReference type="EMBL" id="MBB5327811.1"/>
    </source>
</evidence>
<protein>
    <recommendedName>
        <fullName evidence="3">Topoisomerase II</fullName>
    </recommendedName>
</protein>
<name>A0A9X0QC77_9BACT</name>
<evidence type="ECO:0008006" key="3">
    <source>
        <dbReference type="Google" id="ProtNLM"/>
    </source>
</evidence>
<organism evidence="1 2">
    <name type="scientific">Tunturiibacter gelidiferens</name>
    <dbReference type="NCBI Taxonomy" id="3069689"/>
    <lineage>
        <taxon>Bacteria</taxon>
        <taxon>Pseudomonadati</taxon>
        <taxon>Acidobacteriota</taxon>
        <taxon>Terriglobia</taxon>
        <taxon>Terriglobales</taxon>
        <taxon>Acidobacteriaceae</taxon>
        <taxon>Tunturiibacter</taxon>
    </lineage>
</organism>
<accession>A0A9X0QC77</accession>
<dbReference type="RefSeq" id="WP_183974854.1">
    <property type="nucleotide sequence ID" value="NZ_JACHEB010000003.1"/>
</dbReference>
<comment type="caution">
    <text evidence="1">The sequence shown here is derived from an EMBL/GenBank/DDBJ whole genome shotgun (WGS) entry which is preliminary data.</text>
</comment>
<sequence>MAKRDPQKTKRNKLIQTMKTELRELLPTVLEETGLRDEKELNAIIGHKTDYVIDLKHAVILAPDQYEALWMAGFNKQLEEEGEAFGFGEFFAIARKSKAFRRYLHIFLRRSYLKHYDEYHKARPEVEEAEIWIGQNNADYGLLVTPRFKDGRWENDKSHIRRFKPRYWTIGHVLETGLVVPDSADPMRFANVGEYLRFFEHVLVRHSASSYQRKIAAMYSQLVRDSDDPLNIPLLIPELRYNGREAKHEHRLDFCIIDPDTFDKVGFELSPWSSHGRLTKTKEKTTKAVNEEAKGNFEKEMRKLKKYFQKHGIYALVYTDSDLADITSVFVDIAKYLQTSGPAAQYSFAEIDDFFK</sequence>